<feature type="transmembrane region" description="Helical" evidence="1">
    <location>
        <begin position="23"/>
        <end position="49"/>
    </location>
</feature>
<gene>
    <name evidence="2" type="ORF">ABR189_19865</name>
</gene>
<feature type="transmembrane region" description="Helical" evidence="1">
    <location>
        <begin position="185"/>
        <end position="204"/>
    </location>
</feature>
<keyword evidence="1" id="KW-0472">Membrane</keyword>
<feature type="transmembrane region" description="Helical" evidence="1">
    <location>
        <begin position="69"/>
        <end position="92"/>
    </location>
</feature>
<reference evidence="2 3" key="1">
    <citation type="submission" date="2024-06" db="EMBL/GenBank/DDBJ databases">
        <title>Chitinophaga defluvii sp. nov., isolated from municipal sewage.</title>
        <authorList>
            <person name="Zhang L."/>
        </authorList>
    </citation>
    <scope>NUCLEOTIDE SEQUENCE [LARGE SCALE GENOMIC DNA]</scope>
    <source>
        <strain evidence="2 3">H8</strain>
    </source>
</reference>
<protein>
    <submittedName>
        <fullName evidence="2">Uncharacterized protein</fullName>
    </submittedName>
</protein>
<dbReference type="Proteomes" id="UP001549749">
    <property type="component" value="Unassembled WGS sequence"/>
</dbReference>
<keyword evidence="3" id="KW-1185">Reference proteome</keyword>
<feature type="transmembrane region" description="Helical" evidence="1">
    <location>
        <begin position="112"/>
        <end position="132"/>
    </location>
</feature>
<sequence length="220" mass="24558">MNEQQHLETLSDIRRMMERSSRFISLSGLSGISAGITALAGGYIAYTWLTAYYTRWEATGAFNLADFKLLKIKLVILAGVVLGVALCVGTFFTWRRARRNQLPIWDATSRKVLINVAIPLAAGGAFIGGLLYNHLEGMVAPTCLVFYGLALVNASKYTLSDIRYLGITEIILGVINLFFLRRGLYFWLLGFGVLHIIYGALMWWKYERQPAAHDARPTAS</sequence>
<evidence type="ECO:0000313" key="3">
    <source>
        <dbReference type="Proteomes" id="UP001549749"/>
    </source>
</evidence>
<dbReference type="RefSeq" id="WP_354662220.1">
    <property type="nucleotide sequence ID" value="NZ_JBEXAC010000002.1"/>
</dbReference>
<keyword evidence="1" id="KW-0812">Transmembrane</keyword>
<proteinExistence type="predicted"/>
<dbReference type="EMBL" id="JBEXAC010000002">
    <property type="protein sequence ID" value="MET6999656.1"/>
    <property type="molecule type" value="Genomic_DNA"/>
</dbReference>
<feature type="transmembrane region" description="Helical" evidence="1">
    <location>
        <begin position="138"/>
        <end position="155"/>
    </location>
</feature>
<evidence type="ECO:0000256" key="1">
    <source>
        <dbReference type="SAM" id="Phobius"/>
    </source>
</evidence>
<keyword evidence="1" id="KW-1133">Transmembrane helix</keyword>
<accession>A0ABV2T9I6</accession>
<feature type="transmembrane region" description="Helical" evidence="1">
    <location>
        <begin position="162"/>
        <end position="179"/>
    </location>
</feature>
<name>A0ABV2T9I6_9BACT</name>
<evidence type="ECO:0000313" key="2">
    <source>
        <dbReference type="EMBL" id="MET6999656.1"/>
    </source>
</evidence>
<comment type="caution">
    <text evidence="2">The sequence shown here is derived from an EMBL/GenBank/DDBJ whole genome shotgun (WGS) entry which is preliminary data.</text>
</comment>
<organism evidence="2 3">
    <name type="scientific">Chitinophaga defluvii</name>
    <dbReference type="NCBI Taxonomy" id="3163343"/>
    <lineage>
        <taxon>Bacteria</taxon>
        <taxon>Pseudomonadati</taxon>
        <taxon>Bacteroidota</taxon>
        <taxon>Chitinophagia</taxon>
        <taxon>Chitinophagales</taxon>
        <taxon>Chitinophagaceae</taxon>
        <taxon>Chitinophaga</taxon>
    </lineage>
</organism>